<dbReference type="EMBL" id="JARKIE010000022">
    <property type="protein sequence ID" value="KAJ7699512.1"/>
    <property type="molecule type" value="Genomic_DNA"/>
</dbReference>
<comment type="similarity">
    <text evidence="1">Belongs to the ATP-dependent AMP-binding enzyme family.</text>
</comment>
<dbReference type="InterPro" id="IPR000873">
    <property type="entry name" value="AMP-dep_synth/lig_dom"/>
</dbReference>
<evidence type="ECO:0000313" key="4">
    <source>
        <dbReference type="Proteomes" id="UP001221757"/>
    </source>
</evidence>
<protein>
    <recommendedName>
        <fullName evidence="2">AMP-dependent synthetase/ligase domain-containing protein</fullName>
    </recommendedName>
</protein>
<dbReference type="PANTHER" id="PTHR43201">
    <property type="entry name" value="ACYL-COA SYNTHETASE"/>
    <property type="match status" value="1"/>
</dbReference>
<evidence type="ECO:0000313" key="3">
    <source>
        <dbReference type="EMBL" id="KAJ7699512.1"/>
    </source>
</evidence>
<comment type="caution">
    <text evidence="3">The sequence shown here is derived from an EMBL/GenBank/DDBJ whole genome shotgun (WGS) entry which is preliminary data.</text>
</comment>
<feature type="non-terminal residue" evidence="3">
    <location>
        <position position="1"/>
    </location>
</feature>
<dbReference type="Pfam" id="PF23562">
    <property type="entry name" value="AMP-binding_C_3"/>
    <property type="match status" value="1"/>
</dbReference>
<dbReference type="SUPFAM" id="SSF56801">
    <property type="entry name" value="Acetyl-CoA synthetase-like"/>
    <property type="match status" value="1"/>
</dbReference>
<dbReference type="Proteomes" id="UP001221757">
    <property type="component" value="Unassembled WGS sequence"/>
</dbReference>
<dbReference type="InterPro" id="IPR042099">
    <property type="entry name" value="ANL_N_sf"/>
</dbReference>
<dbReference type="GO" id="GO:0031956">
    <property type="term" value="F:medium-chain fatty acid-CoA ligase activity"/>
    <property type="evidence" value="ECO:0007669"/>
    <property type="project" value="TreeGrafter"/>
</dbReference>
<evidence type="ECO:0000259" key="2">
    <source>
        <dbReference type="Pfam" id="PF00501"/>
    </source>
</evidence>
<reference evidence="3" key="1">
    <citation type="submission" date="2023-03" db="EMBL/GenBank/DDBJ databases">
        <title>Massive genome expansion in bonnet fungi (Mycena s.s.) driven by repeated elements and novel gene families across ecological guilds.</title>
        <authorList>
            <consortium name="Lawrence Berkeley National Laboratory"/>
            <person name="Harder C.B."/>
            <person name="Miyauchi S."/>
            <person name="Viragh M."/>
            <person name="Kuo A."/>
            <person name="Thoen E."/>
            <person name="Andreopoulos B."/>
            <person name="Lu D."/>
            <person name="Skrede I."/>
            <person name="Drula E."/>
            <person name="Henrissat B."/>
            <person name="Morin E."/>
            <person name="Kohler A."/>
            <person name="Barry K."/>
            <person name="LaButti K."/>
            <person name="Morin E."/>
            <person name="Salamov A."/>
            <person name="Lipzen A."/>
            <person name="Mereny Z."/>
            <person name="Hegedus B."/>
            <person name="Baldrian P."/>
            <person name="Stursova M."/>
            <person name="Weitz H."/>
            <person name="Taylor A."/>
            <person name="Grigoriev I.V."/>
            <person name="Nagy L.G."/>
            <person name="Martin F."/>
            <person name="Kauserud H."/>
        </authorList>
    </citation>
    <scope>NUCLEOTIDE SEQUENCE</scope>
    <source>
        <strain evidence="3">CBHHK067</strain>
    </source>
</reference>
<keyword evidence="4" id="KW-1185">Reference proteome</keyword>
<accession>A0AAD7DUU3</accession>
<sequence>MFLSGLIAQNTARNPSRPFYIYARPESEEITIITHLEFGRATHRVANILRPNREAQDGEVVAIIAQSDTVLYHAIVAGLMTADLIPFPISPRNSFPGLLQLLRTTSCYRIAATCSMLEPLLAGLKTYIADVDPEFALEIQEVPFLLDAYPNLGAETENCPFQPYPTKVSTASLDDIAMYIHSSGMSARPTGCSNSGLCSVSPFILRSTFLRYLPPSAPVADVRAEAEHWEPIGAMAVPPFHIIGVWEQLVQPLAGTCVAAYPPTGALPGALPIIPSADNIFEHARMIKWRSLVTYYPHMPVLLNTWSESPTALFEGGPLPQRIGDDLVKQGLRLISAYGATEFGALSSLIPYEDDIKEWAWFRVSPLVKVRWAPQGDGTFECQILAWENHTAMVDNLDDIKGYATSDLCVNHPQKKYLWKLVGRLDEVITHSSGEKTVAHTTSAYPLIGITGAVMFERERPQAGILIETTPELQIDVHNATQLAELRNKIWPIIEEANENAPAFSRIFKEMILIASSDKPLPRAGKGTVQSQAAIILY</sequence>
<gene>
    <name evidence="3" type="ORF">B0H17DRAFT_848923</name>
</gene>
<name>A0AAD7DUU3_MYCRO</name>
<evidence type="ECO:0000256" key="1">
    <source>
        <dbReference type="ARBA" id="ARBA00006432"/>
    </source>
</evidence>
<dbReference type="PANTHER" id="PTHR43201:SF8">
    <property type="entry name" value="ACYL-COA SYNTHETASE FAMILY MEMBER 3"/>
    <property type="match status" value="1"/>
</dbReference>
<dbReference type="GO" id="GO:0006631">
    <property type="term" value="P:fatty acid metabolic process"/>
    <property type="evidence" value="ECO:0007669"/>
    <property type="project" value="TreeGrafter"/>
</dbReference>
<feature type="domain" description="AMP-dependent synthetase/ligase" evidence="2">
    <location>
        <begin position="9"/>
        <end position="349"/>
    </location>
</feature>
<proteinExistence type="inferred from homology"/>
<dbReference type="Gene3D" id="3.40.50.12780">
    <property type="entry name" value="N-terminal domain of ligase-like"/>
    <property type="match status" value="1"/>
</dbReference>
<dbReference type="AlphaFoldDB" id="A0AAD7DUU3"/>
<organism evidence="3 4">
    <name type="scientific">Mycena rosella</name>
    <name type="common">Pink bonnet</name>
    <name type="synonym">Agaricus rosellus</name>
    <dbReference type="NCBI Taxonomy" id="1033263"/>
    <lineage>
        <taxon>Eukaryota</taxon>
        <taxon>Fungi</taxon>
        <taxon>Dikarya</taxon>
        <taxon>Basidiomycota</taxon>
        <taxon>Agaricomycotina</taxon>
        <taxon>Agaricomycetes</taxon>
        <taxon>Agaricomycetidae</taxon>
        <taxon>Agaricales</taxon>
        <taxon>Marasmiineae</taxon>
        <taxon>Mycenaceae</taxon>
        <taxon>Mycena</taxon>
    </lineage>
</organism>
<dbReference type="Pfam" id="PF00501">
    <property type="entry name" value="AMP-binding"/>
    <property type="match status" value="1"/>
</dbReference>